<name>A0ABU6XGT8_9FABA</name>
<dbReference type="EMBL" id="JASCZI010211744">
    <property type="protein sequence ID" value="MED6196376.1"/>
    <property type="molecule type" value="Genomic_DNA"/>
</dbReference>
<feature type="compositionally biased region" description="Polar residues" evidence="1">
    <location>
        <begin position="53"/>
        <end position="66"/>
    </location>
</feature>
<feature type="compositionally biased region" description="Polar residues" evidence="1">
    <location>
        <begin position="9"/>
        <end position="27"/>
    </location>
</feature>
<reference evidence="2 3" key="1">
    <citation type="journal article" date="2023" name="Plants (Basel)">
        <title>Bridging the Gap: Combining Genomics and Transcriptomics Approaches to Understand Stylosanthes scabra, an Orphan Legume from the Brazilian Caatinga.</title>
        <authorList>
            <person name="Ferreira-Neto J.R.C."/>
            <person name="da Silva M.D."/>
            <person name="Binneck E."/>
            <person name="de Melo N.F."/>
            <person name="da Silva R.H."/>
            <person name="de Melo A.L.T.M."/>
            <person name="Pandolfi V."/>
            <person name="Bustamante F.O."/>
            <person name="Brasileiro-Vidal A.C."/>
            <person name="Benko-Iseppon A.M."/>
        </authorList>
    </citation>
    <scope>NUCLEOTIDE SEQUENCE [LARGE SCALE GENOMIC DNA]</scope>
    <source>
        <tissue evidence="2">Leaves</tissue>
    </source>
</reference>
<evidence type="ECO:0000313" key="3">
    <source>
        <dbReference type="Proteomes" id="UP001341840"/>
    </source>
</evidence>
<organism evidence="2 3">
    <name type="scientific">Stylosanthes scabra</name>
    <dbReference type="NCBI Taxonomy" id="79078"/>
    <lineage>
        <taxon>Eukaryota</taxon>
        <taxon>Viridiplantae</taxon>
        <taxon>Streptophyta</taxon>
        <taxon>Embryophyta</taxon>
        <taxon>Tracheophyta</taxon>
        <taxon>Spermatophyta</taxon>
        <taxon>Magnoliopsida</taxon>
        <taxon>eudicotyledons</taxon>
        <taxon>Gunneridae</taxon>
        <taxon>Pentapetalae</taxon>
        <taxon>rosids</taxon>
        <taxon>fabids</taxon>
        <taxon>Fabales</taxon>
        <taxon>Fabaceae</taxon>
        <taxon>Papilionoideae</taxon>
        <taxon>50 kb inversion clade</taxon>
        <taxon>dalbergioids sensu lato</taxon>
        <taxon>Dalbergieae</taxon>
        <taxon>Pterocarpus clade</taxon>
        <taxon>Stylosanthes</taxon>
    </lineage>
</organism>
<protein>
    <submittedName>
        <fullName evidence="2">Uncharacterized protein</fullName>
    </submittedName>
</protein>
<keyword evidence="3" id="KW-1185">Reference proteome</keyword>
<comment type="caution">
    <text evidence="2">The sequence shown here is derived from an EMBL/GenBank/DDBJ whole genome shotgun (WGS) entry which is preliminary data.</text>
</comment>
<evidence type="ECO:0000313" key="2">
    <source>
        <dbReference type="EMBL" id="MED6196376.1"/>
    </source>
</evidence>
<sequence>MCANDVGHINSNPQTHTSQSKETSARQNLPMVGKGRYGNKPMTTAKSHIRQDSAPQSESPGTSTDTGWPARRSPSSNERKSAKRGNHLKCTRESDASGNRNPPMIIMM</sequence>
<proteinExistence type="predicted"/>
<feature type="region of interest" description="Disordered" evidence="1">
    <location>
        <begin position="1"/>
        <end position="108"/>
    </location>
</feature>
<accession>A0ABU6XGT8</accession>
<gene>
    <name evidence="2" type="ORF">PIB30_046847</name>
</gene>
<evidence type="ECO:0000256" key="1">
    <source>
        <dbReference type="SAM" id="MobiDB-lite"/>
    </source>
</evidence>
<dbReference type="Proteomes" id="UP001341840">
    <property type="component" value="Unassembled WGS sequence"/>
</dbReference>